<organism evidence="14 15">
    <name type="scientific">Intoshia linei</name>
    <dbReference type="NCBI Taxonomy" id="1819745"/>
    <lineage>
        <taxon>Eukaryota</taxon>
        <taxon>Metazoa</taxon>
        <taxon>Spiralia</taxon>
        <taxon>Lophotrochozoa</taxon>
        <taxon>Mesozoa</taxon>
        <taxon>Orthonectida</taxon>
        <taxon>Rhopaluridae</taxon>
        <taxon>Intoshia</taxon>
    </lineage>
</organism>
<accession>A0A177B537</accession>
<evidence type="ECO:0000256" key="6">
    <source>
        <dbReference type="ARBA" id="ARBA00022679"/>
    </source>
</evidence>
<keyword evidence="6 14" id="KW-0808">Transferase</keyword>
<dbReference type="GO" id="GO:0004662">
    <property type="term" value="F:CAAX-protein geranylgeranyltransferase activity"/>
    <property type="evidence" value="ECO:0007669"/>
    <property type="project" value="UniProtKB-EC"/>
</dbReference>
<keyword evidence="8" id="KW-0460">Magnesium</keyword>
<dbReference type="PANTHER" id="PTHR11129">
    <property type="entry name" value="PROTEIN FARNESYLTRANSFERASE ALPHA SUBUNIT/RAB GERANYLGERANYL TRANSFERASE ALPHA SUBUNIT"/>
    <property type="match status" value="1"/>
</dbReference>
<dbReference type="GO" id="GO:0004660">
    <property type="term" value="F:protein farnesyltransferase activity"/>
    <property type="evidence" value="ECO:0007669"/>
    <property type="project" value="UniProtKB-EC"/>
</dbReference>
<protein>
    <recommendedName>
        <fullName evidence="9">Protein farnesyltransferase/geranylgeranyltransferase type-1 subunit alpha</fullName>
        <ecNumber evidence="4">2.5.1.58</ecNumber>
        <ecNumber evidence="3">2.5.1.59</ecNumber>
    </recommendedName>
    <alternativeName>
        <fullName evidence="12">CAAX farnesyltransferase subunit alpha</fullName>
    </alternativeName>
    <alternativeName>
        <fullName evidence="11">FTase-alpha</fullName>
    </alternativeName>
    <alternativeName>
        <fullName evidence="10">Ras proteins prenyltransferase subunit alpha</fullName>
    </alternativeName>
    <alternativeName>
        <fullName evidence="13">Type I protein geranyl-geranyltransferase subunit alpha</fullName>
    </alternativeName>
</protein>
<evidence type="ECO:0000256" key="5">
    <source>
        <dbReference type="ARBA" id="ARBA00022602"/>
    </source>
</evidence>
<keyword evidence="15" id="KW-1185">Reference proteome</keyword>
<evidence type="ECO:0000256" key="1">
    <source>
        <dbReference type="ARBA" id="ARBA00001946"/>
    </source>
</evidence>
<dbReference type="GO" id="GO:0005965">
    <property type="term" value="C:protein farnesyltransferase complex"/>
    <property type="evidence" value="ECO:0007669"/>
    <property type="project" value="TreeGrafter"/>
</dbReference>
<dbReference type="EC" id="2.5.1.58" evidence="4"/>
<evidence type="ECO:0000256" key="13">
    <source>
        <dbReference type="ARBA" id="ARBA00043219"/>
    </source>
</evidence>
<keyword evidence="7" id="KW-0677">Repeat</keyword>
<evidence type="ECO:0000313" key="14">
    <source>
        <dbReference type="EMBL" id="OAF69385.1"/>
    </source>
</evidence>
<evidence type="ECO:0000313" key="15">
    <source>
        <dbReference type="Proteomes" id="UP000078046"/>
    </source>
</evidence>
<dbReference type="GO" id="GO:0005953">
    <property type="term" value="C:CAAX-protein geranylgeranyltransferase complex"/>
    <property type="evidence" value="ECO:0007669"/>
    <property type="project" value="TreeGrafter"/>
</dbReference>
<dbReference type="OrthoDB" id="272289at2759"/>
<reference evidence="14 15" key="1">
    <citation type="submission" date="2016-04" db="EMBL/GenBank/DDBJ databases">
        <title>The genome of Intoshia linei affirms orthonectids as highly simplified spiralians.</title>
        <authorList>
            <person name="Mikhailov K.V."/>
            <person name="Slusarev G.S."/>
            <person name="Nikitin M.A."/>
            <person name="Logacheva M.D."/>
            <person name="Penin A."/>
            <person name="Aleoshin V."/>
            <person name="Panchin Y.V."/>
        </authorList>
    </citation>
    <scope>NUCLEOTIDE SEQUENCE [LARGE SCALE GENOMIC DNA]</scope>
    <source>
        <strain evidence="14">Intl2013</strain>
        <tissue evidence="14">Whole animal</tissue>
    </source>
</reference>
<proteinExistence type="inferred from homology"/>
<evidence type="ECO:0000256" key="3">
    <source>
        <dbReference type="ARBA" id="ARBA00012700"/>
    </source>
</evidence>
<dbReference type="PANTHER" id="PTHR11129:SF1">
    <property type="entry name" value="PROTEIN FARNESYLTRANSFERASE_GERANYLGERANYLTRANSFERASE TYPE-1 SUBUNIT ALPHA"/>
    <property type="match status" value="1"/>
</dbReference>
<evidence type="ECO:0000256" key="12">
    <source>
        <dbReference type="ARBA" id="ARBA00043086"/>
    </source>
</evidence>
<dbReference type="InterPro" id="IPR002088">
    <property type="entry name" value="Prenyl_trans_a"/>
</dbReference>
<evidence type="ECO:0000256" key="8">
    <source>
        <dbReference type="ARBA" id="ARBA00022842"/>
    </source>
</evidence>
<dbReference type="Pfam" id="PF01239">
    <property type="entry name" value="PPTA"/>
    <property type="match status" value="5"/>
</dbReference>
<gene>
    <name evidence="14" type="ORF">A3Q56_02871</name>
</gene>
<evidence type="ECO:0000256" key="4">
    <source>
        <dbReference type="ARBA" id="ARBA00012702"/>
    </source>
</evidence>
<comment type="cofactor">
    <cofactor evidence="1">
        <name>Mg(2+)</name>
        <dbReference type="ChEBI" id="CHEBI:18420"/>
    </cofactor>
</comment>
<dbReference type="AlphaFoldDB" id="A0A177B537"/>
<comment type="caution">
    <text evidence="14">The sequence shown here is derived from an EMBL/GenBank/DDBJ whole genome shotgun (WGS) entry which is preliminary data.</text>
</comment>
<dbReference type="Proteomes" id="UP000078046">
    <property type="component" value="Unassembled WGS sequence"/>
</dbReference>
<dbReference type="PROSITE" id="PS51147">
    <property type="entry name" value="PFTA"/>
    <property type="match status" value="5"/>
</dbReference>
<evidence type="ECO:0000256" key="9">
    <source>
        <dbReference type="ARBA" id="ARBA00040965"/>
    </source>
</evidence>
<dbReference type="Gene3D" id="1.25.40.120">
    <property type="entry name" value="Protein prenylyltransferase"/>
    <property type="match status" value="1"/>
</dbReference>
<dbReference type="EMBL" id="LWCA01000290">
    <property type="protein sequence ID" value="OAF69385.1"/>
    <property type="molecule type" value="Genomic_DNA"/>
</dbReference>
<evidence type="ECO:0000256" key="10">
    <source>
        <dbReference type="ARBA" id="ARBA00041392"/>
    </source>
</evidence>
<sequence>MPANGTPGYTYYANRLEWKDVVPIKPPQEPCIVKINYGPQFLDALSYFRAIIVSGELSERALELTSTVLNFNPGNYTAWLYRQRLVRKLNIPSESDMDFNAIAIQKTAKNYQVWQYRTQLVEYADKKNIDIDKEFEFLDDILNQDSKNYHAWQYRQWVLTTFDKWGDEMDYVEKMLTIDFRNNSAWNQRYETIKRCLSFKSDDIVKRELEYCKAIIKMDINNESVWNYIVGVGTTYGRNLCSDVNSGMVAFVQDLYQNYDKYVDDAVINGFDIYKIDQYSDKEDFIPYVAHEKTNLVYFLLIHQSHYLDTLLKNDNVPDIDEKSNFIMATIASYVDILCDLDCVRSLYWGSKLSYTKNVIEKYKANK</sequence>
<dbReference type="SUPFAM" id="SSF48439">
    <property type="entry name" value="Protein prenylyltransferase"/>
    <property type="match status" value="1"/>
</dbReference>
<keyword evidence="5" id="KW-0637">Prenyltransferase</keyword>
<name>A0A177B537_9BILA</name>
<evidence type="ECO:0000256" key="2">
    <source>
        <dbReference type="ARBA" id="ARBA00006734"/>
    </source>
</evidence>
<comment type="similarity">
    <text evidence="2">Belongs to the protein prenyltransferase subunit alpha family.</text>
</comment>
<dbReference type="EC" id="2.5.1.59" evidence="3"/>
<evidence type="ECO:0000256" key="11">
    <source>
        <dbReference type="ARBA" id="ARBA00042436"/>
    </source>
</evidence>
<evidence type="ECO:0000256" key="7">
    <source>
        <dbReference type="ARBA" id="ARBA00022737"/>
    </source>
</evidence>